<sequence>QQLPEPSKQQEEAEEHRCQTGPVQHSSPKRFNAVDGGSAESLQSHSVSTDGSTEGEWDSSGISTQSVSQDSKEESTADAEDDYSKGGLSASSRTLGCAREGARCNHFCLSADLTASDPAAPLLCEESRPEDDGVFLSPAKARTTEDLFAMIHRSKRKVLGRKDSTELVVKNRLNATPGSTPPSSTVSSPVSGASPAPAVTPPGPHRVTGPIYRNAKKSSTSSEEFKLLLLKKGSRSDSSYRMSATEILKSPSAPKLPGDSLAESPRPPEDPASPLQCPPGAEQLPSPYPKASAEASSPNPSPAVPLPGRAAPASLRRPTAAATACAAGCSQPPCRPSPKARPRTQTGAPTMTTPPWTPSKTRQGIFIKTTNKHIKEDQKDSVM</sequence>
<reference evidence="2" key="1">
    <citation type="journal article" date="2004" name="Nature">
        <title>Genome duplication in the teleost fish Tetraodon nigroviridis reveals the early vertebrate proto-karyotype.</title>
        <authorList>
            <person name="Jaillon O."/>
            <person name="Aury J.-M."/>
            <person name="Brunet F."/>
            <person name="Petit J.-L."/>
            <person name="Stange-Thomann N."/>
            <person name="Mauceli E."/>
            <person name="Bouneau L."/>
            <person name="Fischer C."/>
            <person name="Ozouf-Costaz C."/>
            <person name="Bernot A."/>
            <person name="Nicaud S."/>
            <person name="Jaffe D."/>
            <person name="Fisher S."/>
            <person name="Lutfalla G."/>
            <person name="Dossat C."/>
            <person name="Segurens B."/>
            <person name="Dasilva C."/>
            <person name="Salanoubat M."/>
            <person name="Levy M."/>
            <person name="Boudet N."/>
            <person name="Castellano S."/>
            <person name="Anthouard V."/>
            <person name="Jubin C."/>
            <person name="Castelli V."/>
            <person name="Katinka M."/>
            <person name="Vacherie B."/>
            <person name="Biemont C."/>
            <person name="Skalli Z."/>
            <person name="Cattolico L."/>
            <person name="Poulain J."/>
            <person name="De Berardinis V."/>
            <person name="Cruaud C."/>
            <person name="Duprat S."/>
            <person name="Brottier P."/>
            <person name="Coutanceau J.-P."/>
            <person name="Gouzy J."/>
            <person name="Parra G."/>
            <person name="Lardier G."/>
            <person name="Chapple C."/>
            <person name="McKernan K.J."/>
            <person name="McEwan P."/>
            <person name="Bosak S."/>
            <person name="Kellis M."/>
            <person name="Volff J.-N."/>
            <person name="Guigo R."/>
            <person name="Zody M.C."/>
            <person name="Mesirov J."/>
            <person name="Lindblad-Toh K."/>
            <person name="Birren B."/>
            <person name="Nusbaum C."/>
            <person name="Kahn D."/>
            <person name="Robinson-Rechavi M."/>
            <person name="Laudet V."/>
            <person name="Schachter V."/>
            <person name="Quetier F."/>
            <person name="Saurin W."/>
            <person name="Scarpelli C."/>
            <person name="Wincker P."/>
            <person name="Lander E.S."/>
            <person name="Weissenbach J."/>
            <person name="Roest Crollius H."/>
        </authorList>
    </citation>
    <scope>NUCLEOTIDE SEQUENCE [LARGE SCALE GENOMIC DNA]</scope>
</reference>
<feature type="compositionally biased region" description="Polar residues" evidence="1">
    <location>
        <begin position="343"/>
        <end position="362"/>
    </location>
</feature>
<dbReference type="AlphaFoldDB" id="Q4TG72"/>
<feature type="compositionally biased region" description="Polar residues" evidence="1">
    <location>
        <begin position="60"/>
        <end position="69"/>
    </location>
</feature>
<dbReference type="GO" id="GO:0002088">
    <property type="term" value="P:lens development in camera-type eye"/>
    <property type="evidence" value="ECO:0007669"/>
    <property type="project" value="TreeGrafter"/>
</dbReference>
<gene>
    <name evidence="2" type="ORF">GSTENG00001243001</name>
</gene>
<protein>
    <submittedName>
        <fullName evidence="2">(spotted green pufferfish) hypothetical protein</fullName>
    </submittedName>
</protein>
<feature type="compositionally biased region" description="Low complexity" evidence="1">
    <location>
        <begin position="217"/>
        <end position="231"/>
    </location>
</feature>
<name>Q4TG72_TETNG</name>
<dbReference type="Pfam" id="PF15273">
    <property type="entry name" value="NHS"/>
    <property type="match status" value="1"/>
</dbReference>
<proteinExistence type="predicted"/>
<feature type="region of interest" description="Disordered" evidence="1">
    <location>
        <begin position="171"/>
        <end position="365"/>
    </location>
</feature>
<dbReference type="OrthoDB" id="8965057at2759"/>
<feature type="compositionally biased region" description="Basic and acidic residues" evidence="1">
    <location>
        <begin position="8"/>
        <end position="18"/>
    </location>
</feature>
<evidence type="ECO:0000313" key="2">
    <source>
        <dbReference type="EMBL" id="CAF88110.1"/>
    </source>
</evidence>
<feature type="compositionally biased region" description="Low complexity" evidence="1">
    <location>
        <begin position="175"/>
        <end position="197"/>
    </location>
</feature>
<feature type="compositionally biased region" description="Low complexity" evidence="1">
    <location>
        <begin position="289"/>
        <end position="298"/>
    </location>
</feature>
<reference evidence="2" key="2">
    <citation type="submission" date="2004-02" db="EMBL/GenBank/DDBJ databases">
        <authorList>
            <consortium name="Genoscope"/>
            <consortium name="Whitehead Institute Centre for Genome Research"/>
        </authorList>
    </citation>
    <scope>NUCLEOTIDE SEQUENCE</scope>
</reference>
<dbReference type="GO" id="GO:0030154">
    <property type="term" value="P:cell differentiation"/>
    <property type="evidence" value="ECO:0007669"/>
    <property type="project" value="TreeGrafter"/>
</dbReference>
<feature type="non-terminal residue" evidence="2">
    <location>
        <position position="383"/>
    </location>
</feature>
<accession>Q4TG72</accession>
<comment type="caution">
    <text evidence="2">The sequence shown here is derived from an EMBL/GenBank/DDBJ whole genome shotgun (WGS) entry which is preliminary data.</text>
</comment>
<feature type="region of interest" description="Disordered" evidence="1">
    <location>
        <begin position="1"/>
        <end position="92"/>
    </location>
</feature>
<feature type="compositionally biased region" description="Polar residues" evidence="1">
    <location>
        <begin position="40"/>
        <end position="52"/>
    </location>
</feature>
<dbReference type="PANTHER" id="PTHR23039:SF5">
    <property type="entry name" value="ACTIN REMODELING REGULATOR NHS"/>
    <property type="match status" value="1"/>
</dbReference>
<evidence type="ECO:0000256" key="1">
    <source>
        <dbReference type="SAM" id="MobiDB-lite"/>
    </source>
</evidence>
<organism evidence="2">
    <name type="scientific">Tetraodon nigroviridis</name>
    <name type="common">Spotted green pufferfish</name>
    <name type="synonym">Chelonodon nigroviridis</name>
    <dbReference type="NCBI Taxonomy" id="99883"/>
    <lineage>
        <taxon>Eukaryota</taxon>
        <taxon>Metazoa</taxon>
        <taxon>Chordata</taxon>
        <taxon>Craniata</taxon>
        <taxon>Vertebrata</taxon>
        <taxon>Euteleostomi</taxon>
        <taxon>Actinopterygii</taxon>
        <taxon>Neopterygii</taxon>
        <taxon>Teleostei</taxon>
        <taxon>Neoteleostei</taxon>
        <taxon>Acanthomorphata</taxon>
        <taxon>Eupercaria</taxon>
        <taxon>Tetraodontiformes</taxon>
        <taxon>Tetradontoidea</taxon>
        <taxon>Tetraodontidae</taxon>
        <taxon>Tetraodon</taxon>
    </lineage>
</organism>
<dbReference type="InterPro" id="IPR024845">
    <property type="entry name" value="NHS-like"/>
</dbReference>
<dbReference type="KEGG" id="tng:GSTEN00001243G001"/>
<dbReference type="EMBL" id="CAAE01003871">
    <property type="protein sequence ID" value="CAF88110.1"/>
    <property type="molecule type" value="Genomic_DNA"/>
</dbReference>
<dbReference type="PANTHER" id="PTHR23039">
    <property type="entry name" value="NANCE-HORAN SYNDROME PROTEIN"/>
    <property type="match status" value="1"/>
</dbReference>